<keyword evidence="7" id="KW-0067">ATP-binding</keyword>
<dbReference type="Pfam" id="PF07730">
    <property type="entry name" value="HisKA_3"/>
    <property type="match status" value="1"/>
</dbReference>
<sequence>MKQRKQSRCLAWLKRWAKRYWYPLVVVGIELMQFIRLLRADTTVMQWTMWVAVLVPVLLSIRFRHMGLLIACGVYAVLVASPAPVSFSSDFIWFAVGYLCATSPAFLGVSVGVLVGIASAWGMLLADESFFTALYVFILDMVPIAIGLSVASYRRLYEVEQENRRLQLAAQSQIFATKVHDSVSHALVQISILSSPRTDKTEVVGDEQLHRIHELSARGLREMRDLVQELQLQSKQWSGDSAVSKIAVRTSRGDIPTSIAGADLEDALQEFADTLQRSGFELNLQLRGNLEEVSDTKTLVLRDCLREMATNALKYANPNYPVILLLRTASGTLHLYSANQISLNASVFPSTNQGLVGIRHRVEALDGSVITNTDDTTWYIAVTL</sequence>
<keyword evidence="9" id="KW-1133">Transmembrane helix</keyword>
<dbReference type="InterPro" id="IPR011712">
    <property type="entry name" value="Sig_transdc_His_kin_sub3_dim/P"/>
</dbReference>
<keyword evidence="9" id="KW-0812">Transmembrane</keyword>
<evidence type="ECO:0000256" key="9">
    <source>
        <dbReference type="SAM" id="Phobius"/>
    </source>
</evidence>
<dbReference type="Proteomes" id="UP000575397">
    <property type="component" value="Unassembled WGS sequence"/>
</dbReference>
<feature type="transmembrane region" description="Helical" evidence="9">
    <location>
        <begin position="20"/>
        <end position="38"/>
    </location>
</feature>
<feature type="transmembrane region" description="Helical" evidence="9">
    <location>
        <begin position="68"/>
        <end position="85"/>
    </location>
</feature>
<dbReference type="AlphaFoldDB" id="A0A7Y0YI77"/>
<feature type="transmembrane region" description="Helical" evidence="9">
    <location>
        <begin position="91"/>
        <end position="118"/>
    </location>
</feature>
<evidence type="ECO:0000313" key="12">
    <source>
        <dbReference type="Proteomes" id="UP000575397"/>
    </source>
</evidence>
<keyword evidence="9" id="KW-0472">Membrane</keyword>
<feature type="transmembrane region" description="Helical" evidence="9">
    <location>
        <begin position="44"/>
        <end position="61"/>
    </location>
</feature>
<evidence type="ECO:0000256" key="4">
    <source>
        <dbReference type="ARBA" id="ARBA00022679"/>
    </source>
</evidence>
<keyword evidence="5" id="KW-0547">Nucleotide-binding</keyword>
<evidence type="ECO:0000256" key="1">
    <source>
        <dbReference type="ARBA" id="ARBA00000085"/>
    </source>
</evidence>
<dbReference type="EMBL" id="JABCUS010000015">
    <property type="protein sequence ID" value="NMX03792.1"/>
    <property type="molecule type" value="Genomic_DNA"/>
</dbReference>
<dbReference type="GO" id="GO:0000155">
    <property type="term" value="F:phosphorelay sensor kinase activity"/>
    <property type="evidence" value="ECO:0007669"/>
    <property type="project" value="InterPro"/>
</dbReference>
<keyword evidence="6 11" id="KW-0418">Kinase</keyword>
<gene>
    <name evidence="11" type="ORF">HHJ77_07585</name>
</gene>
<keyword evidence="4" id="KW-0808">Transferase</keyword>
<proteinExistence type="predicted"/>
<feature type="domain" description="Signal transduction histidine kinase subgroup 3 dimerisation and phosphoacceptor" evidence="10">
    <location>
        <begin position="179"/>
        <end position="231"/>
    </location>
</feature>
<dbReference type="GO" id="GO:0016020">
    <property type="term" value="C:membrane"/>
    <property type="evidence" value="ECO:0007669"/>
    <property type="project" value="InterPro"/>
</dbReference>
<comment type="caution">
    <text evidence="11">The sequence shown here is derived from an EMBL/GenBank/DDBJ whole genome shotgun (WGS) entry which is preliminary data.</text>
</comment>
<evidence type="ECO:0000256" key="3">
    <source>
        <dbReference type="ARBA" id="ARBA00022553"/>
    </source>
</evidence>
<accession>A0A7Y0YI77</accession>
<dbReference type="InterPro" id="IPR036890">
    <property type="entry name" value="HATPase_C_sf"/>
</dbReference>
<evidence type="ECO:0000256" key="8">
    <source>
        <dbReference type="ARBA" id="ARBA00023012"/>
    </source>
</evidence>
<keyword evidence="3" id="KW-0597">Phosphoprotein</keyword>
<reference evidence="11 12" key="1">
    <citation type="submission" date="2020-04" db="EMBL/GenBank/DDBJ databases">
        <title>Antimicrobial susceptibility and clonality of vaginal-derived multi-drug resistant Mobiluncus isolates in China.</title>
        <authorList>
            <person name="Zhang X."/>
        </authorList>
    </citation>
    <scope>NUCLEOTIDE SEQUENCE [LARGE SCALE GENOMIC DNA]</scope>
    <source>
        <strain evidence="11 12">12</strain>
    </source>
</reference>
<feature type="transmembrane region" description="Helical" evidence="9">
    <location>
        <begin position="130"/>
        <end position="153"/>
    </location>
</feature>
<dbReference type="PANTHER" id="PTHR24421:SF10">
    <property type="entry name" value="NITRATE_NITRITE SENSOR PROTEIN NARQ"/>
    <property type="match status" value="1"/>
</dbReference>
<keyword evidence="8" id="KW-0902">Two-component regulatory system</keyword>
<evidence type="ECO:0000256" key="6">
    <source>
        <dbReference type="ARBA" id="ARBA00022777"/>
    </source>
</evidence>
<dbReference type="PANTHER" id="PTHR24421">
    <property type="entry name" value="NITRATE/NITRITE SENSOR PROTEIN NARX-RELATED"/>
    <property type="match status" value="1"/>
</dbReference>
<dbReference type="Gene3D" id="3.30.565.10">
    <property type="entry name" value="Histidine kinase-like ATPase, C-terminal domain"/>
    <property type="match status" value="1"/>
</dbReference>
<evidence type="ECO:0000256" key="7">
    <source>
        <dbReference type="ARBA" id="ARBA00022840"/>
    </source>
</evidence>
<dbReference type="InterPro" id="IPR050482">
    <property type="entry name" value="Sensor_HK_TwoCompSys"/>
</dbReference>
<organism evidence="11 12">
    <name type="scientific">Mobiluncus mulieris</name>
    <dbReference type="NCBI Taxonomy" id="2052"/>
    <lineage>
        <taxon>Bacteria</taxon>
        <taxon>Bacillati</taxon>
        <taxon>Actinomycetota</taxon>
        <taxon>Actinomycetes</taxon>
        <taxon>Actinomycetales</taxon>
        <taxon>Actinomycetaceae</taxon>
        <taxon>Mobiluncus</taxon>
    </lineage>
</organism>
<evidence type="ECO:0000313" key="11">
    <source>
        <dbReference type="EMBL" id="NMX03792.1"/>
    </source>
</evidence>
<dbReference type="RefSeq" id="WP_169762871.1">
    <property type="nucleotide sequence ID" value="NZ_JABCUQ010000009.1"/>
</dbReference>
<evidence type="ECO:0000259" key="10">
    <source>
        <dbReference type="Pfam" id="PF07730"/>
    </source>
</evidence>
<name>A0A7Y0YI77_9ACTO</name>
<dbReference type="SUPFAM" id="SSF55874">
    <property type="entry name" value="ATPase domain of HSP90 chaperone/DNA topoisomerase II/histidine kinase"/>
    <property type="match status" value="1"/>
</dbReference>
<evidence type="ECO:0000256" key="5">
    <source>
        <dbReference type="ARBA" id="ARBA00022741"/>
    </source>
</evidence>
<evidence type="ECO:0000256" key="2">
    <source>
        <dbReference type="ARBA" id="ARBA00012438"/>
    </source>
</evidence>
<dbReference type="EC" id="2.7.13.3" evidence="2"/>
<comment type="catalytic activity">
    <reaction evidence="1">
        <text>ATP + protein L-histidine = ADP + protein N-phospho-L-histidine.</text>
        <dbReference type="EC" id="2.7.13.3"/>
    </reaction>
</comment>
<dbReference type="GO" id="GO:0005524">
    <property type="term" value="F:ATP binding"/>
    <property type="evidence" value="ECO:0007669"/>
    <property type="project" value="UniProtKB-KW"/>
</dbReference>
<protein>
    <recommendedName>
        <fullName evidence="2">histidine kinase</fullName>
        <ecNumber evidence="2">2.7.13.3</ecNumber>
    </recommendedName>
</protein>
<dbReference type="GO" id="GO:0046983">
    <property type="term" value="F:protein dimerization activity"/>
    <property type="evidence" value="ECO:0007669"/>
    <property type="project" value="InterPro"/>
</dbReference>